<name>A0A8K0X3G3_9PEZI</name>
<comment type="caution">
    <text evidence="3">The sequence shown here is derived from an EMBL/GenBank/DDBJ whole genome shotgun (WGS) entry which is preliminary data.</text>
</comment>
<feature type="signal peptide" evidence="2">
    <location>
        <begin position="1"/>
        <end position="19"/>
    </location>
</feature>
<dbReference type="SUPFAM" id="SSF52266">
    <property type="entry name" value="SGNH hydrolase"/>
    <property type="match status" value="1"/>
</dbReference>
<gene>
    <name evidence="3" type="ORF">B0T11DRAFT_356140</name>
</gene>
<dbReference type="CDD" id="cd01846">
    <property type="entry name" value="fatty_acyltransferase_like"/>
    <property type="match status" value="1"/>
</dbReference>
<proteinExistence type="predicted"/>
<keyword evidence="4" id="KW-1185">Reference proteome</keyword>
<keyword evidence="1 2" id="KW-0732">Signal</keyword>
<dbReference type="Gene3D" id="3.40.50.1110">
    <property type="entry name" value="SGNH hydrolase"/>
    <property type="match status" value="1"/>
</dbReference>
<evidence type="ECO:0000256" key="2">
    <source>
        <dbReference type="SAM" id="SignalP"/>
    </source>
</evidence>
<dbReference type="EMBL" id="JAGPXD010000004">
    <property type="protein sequence ID" value="KAH7359465.1"/>
    <property type="molecule type" value="Genomic_DNA"/>
</dbReference>
<reference evidence="3" key="1">
    <citation type="journal article" date="2021" name="Nat. Commun.">
        <title>Genetic determinants of endophytism in the Arabidopsis root mycobiome.</title>
        <authorList>
            <person name="Mesny F."/>
            <person name="Miyauchi S."/>
            <person name="Thiergart T."/>
            <person name="Pickel B."/>
            <person name="Atanasova L."/>
            <person name="Karlsson M."/>
            <person name="Huettel B."/>
            <person name="Barry K.W."/>
            <person name="Haridas S."/>
            <person name="Chen C."/>
            <person name="Bauer D."/>
            <person name="Andreopoulos W."/>
            <person name="Pangilinan J."/>
            <person name="LaButti K."/>
            <person name="Riley R."/>
            <person name="Lipzen A."/>
            <person name="Clum A."/>
            <person name="Drula E."/>
            <person name="Henrissat B."/>
            <person name="Kohler A."/>
            <person name="Grigoriev I.V."/>
            <person name="Martin F.M."/>
            <person name="Hacquard S."/>
        </authorList>
    </citation>
    <scope>NUCLEOTIDE SEQUENCE</scope>
    <source>
        <strain evidence="3">MPI-CAGE-AT-0016</strain>
    </source>
</reference>
<sequence length="327" mass="34377">MRFFTPLAINLLAATAASAAVVHRQADCPKAVPAPAPAPVTAPAPVKNDVKEIVAAAGPNYLISFGDSYSQTGFNVNGAKANAGNPIGNPPLPGFTASGGSNWVGFAVTEVNAGELFSYNLAYGGATTAADIVKPFAADVQSFQDQVNTFKSKLAGSAPWKADNALVAVWIGVNDVGNTFYGSTTPLYEQIVTRYFAQLQTLYDMGLRNFALLSTPPIDKTPSVIRGGPNATGKAAPAIAQYNQLLAKHLAEFKSSHADVKTWLIDTATAFNKALSNPKQYGAPDGTCYNSDGKSCLWWNDYHPGIAIQKLVAEELAATVGAPFFKA</sequence>
<dbReference type="GO" id="GO:0016788">
    <property type="term" value="F:hydrolase activity, acting on ester bonds"/>
    <property type="evidence" value="ECO:0007669"/>
    <property type="project" value="InterPro"/>
</dbReference>
<dbReference type="InterPro" id="IPR036514">
    <property type="entry name" value="SGNH_hydro_sf"/>
</dbReference>
<evidence type="ECO:0000313" key="3">
    <source>
        <dbReference type="EMBL" id="KAH7359465.1"/>
    </source>
</evidence>
<dbReference type="Proteomes" id="UP000813385">
    <property type="component" value="Unassembled WGS sequence"/>
</dbReference>
<dbReference type="OrthoDB" id="1600564at2759"/>
<dbReference type="PANTHER" id="PTHR45642">
    <property type="entry name" value="GDSL ESTERASE/LIPASE EXL3"/>
    <property type="match status" value="1"/>
</dbReference>
<organism evidence="3 4">
    <name type="scientific">Plectosphaerella cucumerina</name>
    <dbReference type="NCBI Taxonomy" id="40658"/>
    <lineage>
        <taxon>Eukaryota</taxon>
        <taxon>Fungi</taxon>
        <taxon>Dikarya</taxon>
        <taxon>Ascomycota</taxon>
        <taxon>Pezizomycotina</taxon>
        <taxon>Sordariomycetes</taxon>
        <taxon>Hypocreomycetidae</taxon>
        <taxon>Glomerellales</taxon>
        <taxon>Plectosphaerellaceae</taxon>
        <taxon>Plectosphaerella</taxon>
    </lineage>
</organism>
<dbReference type="Pfam" id="PF00657">
    <property type="entry name" value="Lipase_GDSL"/>
    <property type="match status" value="1"/>
</dbReference>
<evidence type="ECO:0000256" key="1">
    <source>
        <dbReference type="ARBA" id="ARBA00022729"/>
    </source>
</evidence>
<dbReference type="PANTHER" id="PTHR45642:SF139">
    <property type="entry name" value="SGNH HYDROLASE-TYPE ESTERASE DOMAIN-CONTAINING PROTEIN"/>
    <property type="match status" value="1"/>
</dbReference>
<dbReference type="InterPro" id="IPR050592">
    <property type="entry name" value="GDSL_lipolytic_enzyme"/>
</dbReference>
<dbReference type="InterPro" id="IPR001087">
    <property type="entry name" value="GDSL"/>
</dbReference>
<dbReference type="AlphaFoldDB" id="A0A8K0X3G3"/>
<evidence type="ECO:0000313" key="4">
    <source>
        <dbReference type="Proteomes" id="UP000813385"/>
    </source>
</evidence>
<feature type="chain" id="PRO_5035432748" evidence="2">
    <location>
        <begin position="20"/>
        <end position="327"/>
    </location>
</feature>
<accession>A0A8K0X3G3</accession>
<protein>
    <submittedName>
        <fullName evidence="3">Fungal cellulose binding domain-containing protein</fullName>
    </submittedName>
</protein>